<evidence type="ECO:0000256" key="3">
    <source>
        <dbReference type="ARBA" id="ARBA00022884"/>
    </source>
</evidence>
<evidence type="ECO:0000256" key="6">
    <source>
        <dbReference type="ARBA" id="ARBA00023163"/>
    </source>
</evidence>
<dbReference type="AlphaFoldDB" id="A0A6L2P8H3"/>
<keyword evidence="4" id="KW-0805">Transcription regulation</keyword>
<feature type="compositionally biased region" description="Low complexity" evidence="9">
    <location>
        <begin position="753"/>
        <end position="778"/>
    </location>
</feature>
<feature type="compositionally biased region" description="Basic and acidic residues" evidence="9">
    <location>
        <begin position="806"/>
        <end position="819"/>
    </location>
</feature>
<feature type="compositionally biased region" description="Basic residues" evidence="9">
    <location>
        <begin position="695"/>
        <end position="706"/>
    </location>
</feature>
<protein>
    <recommendedName>
        <fullName evidence="10">RRM domain-containing protein</fullName>
    </recommendedName>
</protein>
<evidence type="ECO:0000259" key="10">
    <source>
        <dbReference type="PROSITE" id="PS50102"/>
    </source>
</evidence>
<dbReference type="OrthoDB" id="10047851at2759"/>
<name>A0A6L2P8H3_COPFO</name>
<keyword evidence="7" id="KW-0539">Nucleus</keyword>
<dbReference type="Pfam" id="PF00076">
    <property type="entry name" value="RRM_1"/>
    <property type="match status" value="1"/>
</dbReference>
<comment type="subcellular location">
    <subcellularLocation>
        <location evidence="1">Nucleus</location>
    </subcellularLocation>
</comment>
<feature type="domain" description="RRM" evidence="10">
    <location>
        <begin position="861"/>
        <end position="936"/>
    </location>
</feature>
<evidence type="ECO:0000313" key="11">
    <source>
        <dbReference type="EMBL" id="GFG28596.1"/>
    </source>
</evidence>
<dbReference type="EMBL" id="BLKM01009892">
    <property type="protein sequence ID" value="GFG28596.1"/>
    <property type="molecule type" value="Genomic_DNA"/>
</dbReference>
<dbReference type="InterPro" id="IPR000504">
    <property type="entry name" value="RRM_dom"/>
</dbReference>
<dbReference type="CDD" id="cd12357">
    <property type="entry name" value="RRM_PPARGC1A_like"/>
    <property type="match status" value="1"/>
</dbReference>
<evidence type="ECO:0000256" key="4">
    <source>
        <dbReference type="ARBA" id="ARBA00023015"/>
    </source>
</evidence>
<evidence type="ECO:0000256" key="2">
    <source>
        <dbReference type="ARBA" id="ARBA00022553"/>
    </source>
</evidence>
<dbReference type="SUPFAM" id="SSF54928">
    <property type="entry name" value="RNA-binding domain, RBD"/>
    <property type="match status" value="1"/>
</dbReference>
<dbReference type="InterPro" id="IPR035979">
    <property type="entry name" value="RBD_domain_sf"/>
</dbReference>
<evidence type="ECO:0000256" key="9">
    <source>
        <dbReference type="SAM" id="MobiDB-lite"/>
    </source>
</evidence>
<feature type="compositionally biased region" description="Low complexity" evidence="9">
    <location>
        <begin position="707"/>
        <end position="722"/>
    </location>
</feature>
<proteinExistence type="predicted"/>
<accession>A0A6L2P8H3</accession>
<dbReference type="GO" id="GO:0005634">
    <property type="term" value="C:nucleus"/>
    <property type="evidence" value="ECO:0007669"/>
    <property type="project" value="UniProtKB-SubCell"/>
</dbReference>
<evidence type="ECO:0000256" key="1">
    <source>
        <dbReference type="ARBA" id="ARBA00004123"/>
    </source>
</evidence>
<feature type="compositionally biased region" description="Basic and acidic residues" evidence="9">
    <location>
        <begin position="677"/>
        <end position="694"/>
    </location>
</feature>
<reference evidence="12" key="1">
    <citation type="submission" date="2020-01" db="EMBL/GenBank/DDBJ databases">
        <title>Draft genome sequence of the Termite Coptotermes fromosanus.</title>
        <authorList>
            <person name="Itakura S."/>
            <person name="Yosikawa Y."/>
            <person name="Umezawa K."/>
        </authorList>
    </citation>
    <scope>NUCLEOTIDE SEQUENCE [LARGE SCALE GENOMIC DNA]</scope>
</reference>
<dbReference type="Proteomes" id="UP000502823">
    <property type="component" value="Unassembled WGS sequence"/>
</dbReference>
<feature type="region of interest" description="Disordered" evidence="9">
    <location>
        <begin position="661"/>
        <end position="827"/>
    </location>
</feature>
<gene>
    <name evidence="11" type="ORF">Cfor_05647</name>
</gene>
<evidence type="ECO:0000256" key="7">
    <source>
        <dbReference type="ARBA" id="ARBA00023242"/>
    </source>
</evidence>
<keyword evidence="6" id="KW-0804">Transcription</keyword>
<dbReference type="InterPro" id="IPR034605">
    <property type="entry name" value="PGC-1"/>
</dbReference>
<dbReference type="PANTHER" id="PTHR15528">
    <property type="entry name" value="PEROXISOME PROLIFERATOR ACTIVATED RECEPTOR GAMMA COACTIVATOR 1 PGC-1 -RELATED"/>
    <property type="match status" value="1"/>
</dbReference>
<dbReference type="SMART" id="SM00360">
    <property type="entry name" value="RRM"/>
    <property type="match status" value="1"/>
</dbReference>
<dbReference type="Gene3D" id="3.30.70.330">
    <property type="match status" value="1"/>
</dbReference>
<keyword evidence="3 8" id="KW-0694">RNA-binding</keyword>
<dbReference type="PANTHER" id="PTHR15528:SF11">
    <property type="entry name" value="FI18188P1"/>
    <property type="match status" value="1"/>
</dbReference>
<dbReference type="InParanoid" id="A0A6L2P8H3"/>
<feature type="region of interest" description="Disordered" evidence="9">
    <location>
        <begin position="415"/>
        <end position="449"/>
    </location>
</feature>
<sequence length="997" mass="111137">MWPFGHQVTSFDVDCDHQIFYLQDILEDSEVSLLDMIHNEFPSCEISVSRNFDTPDLWDTDQELNGDMGILPLAVPVDGGFTKLEHHSKEDFQKMLTEWQEHLGSLQASDTEDMDVKDMVGLDMLMPKHIIEHFPDDIFDNDVKPLVSPRRHMSPMKLGKKSAAFGITIKDEFNKFNFDSLIRCKEDNGLGLTLVEDKAVESGTASVEDVGCDVKVELDDDCIDVETVSEQIPVLEAGDLTSLLEQFEASEAFNTSTHSKPSVLDTHLYAMATQQLPPSTLKGHNVAAPPLSSTKGHISILSHQNIKDSLPKEVIDRIKVSSGGSGESVQLDHDYCTISTSSMDVAPPPQPFYHSDASEYIADKVNHHESEDKIRSSEKSYDEEKVYSRLPEYYMVLAPQRIERNDVKGRKIAVRDDESWGESSSKKDSGLESGEVSDASEEIAASPGDTVQHSNIKCLARDRPGKKPVILKSLASKTSLLSSNGKNCTNILSVNGKDYHVAAGSVNGSKLSSGNAEGVSLKTGKEMTMISVLKKCQIGSVSNACGNNVAHSNIVSSEGSICIKEEPQEPKKRKLNLQEYRSRLKELDRIRESRENGCDYPSCSSSVSVGTSMVEGAKNNSSTTSVVCAKPDASGEETVSVAVDEGSVACETVLRPMMQSVEVQTLPEDTVPVGYDTGKHARQDDEKERRESRTRDRRKRQYRTRHASNSSSTSSSSSANSRSSRRHHTSLRSRHRHRWRHSFAGHSNSSCGSQSHGIWSRSSSSGSAKSSCSSCSSHSRSRSRSTGAKTSRRSPSGASRRRHHPSQYDHHGRNHRSSDRNYAGYRGWRRSRSPQRCNWKNMGGDWQLNEREKQRQVEERRVIYVGRIEEGTSKAELRRRFEMFGPIVDISVHFREHGDNYGFVTFAYKVDAYEAVEHGNDDPNQPHYDLCFGGRRAFCKTRYSDLDGMATKNDPLCNPNLYVRGGPPDISKSRTQNENSFDLLLREAKAKLHKRKA</sequence>
<keyword evidence="12" id="KW-1185">Reference proteome</keyword>
<dbReference type="PROSITE" id="PS50102">
    <property type="entry name" value="RRM"/>
    <property type="match status" value="1"/>
</dbReference>
<dbReference type="InterPro" id="IPR012677">
    <property type="entry name" value="Nucleotide-bd_a/b_plait_sf"/>
</dbReference>
<feature type="compositionally biased region" description="Basic and acidic residues" evidence="9">
    <location>
        <begin position="415"/>
        <end position="430"/>
    </location>
</feature>
<dbReference type="GO" id="GO:0003723">
    <property type="term" value="F:RNA binding"/>
    <property type="evidence" value="ECO:0007669"/>
    <property type="project" value="UniProtKB-UniRule"/>
</dbReference>
<evidence type="ECO:0000256" key="8">
    <source>
        <dbReference type="PROSITE-ProRule" id="PRU00176"/>
    </source>
</evidence>
<keyword evidence="2" id="KW-0597">Phosphoprotein</keyword>
<dbReference type="GO" id="GO:0003712">
    <property type="term" value="F:transcription coregulator activity"/>
    <property type="evidence" value="ECO:0007669"/>
    <property type="project" value="InterPro"/>
</dbReference>
<organism evidence="11 12">
    <name type="scientific">Coptotermes formosanus</name>
    <name type="common">Formosan subterranean termite</name>
    <dbReference type="NCBI Taxonomy" id="36987"/>
    <lineage>
        <taxon>Eukaryota</taxon>
        <taxon>Metazoa</taxon>
        <taxon>Ecdysozoa</taxon>
        <taxon>Arthropoda</taxon>
        <taxon>Hexapoda</taxon>
        <taxon>Insecta</taxon>
        <taxon>Pterygota</taxon>
        <taxon>Neoptera</taxon>
        <taxon>Polyneoptera</taxon>
        <taxon>Dictyoptera</taxon>
        <taxon>Blattodea</taxon>
        <taxon>Blattoidea</taxon>
        <taxon>Termitoidae</taxon>
        <taxon>Rhinotermitidae</taxon>
        <taxon>Coptotermes</taxon>
    </lineage>
</organism>
<dbReference type="GO" id="GO:0045944">
    <property type="term" value="P:positive regulation of transcription by RNA polymerase II"/>
    <property type="evidence" value="ECO:0007669"/>
    <property type="project" value="TreeGrafter"/>
</dbReference>
<feature type="compositionally biased region" description="Basic residues" evidence="9">
    <location>
        <begin position="723"/>
        <end position="743"/>
    </location>
</feature>
<evidence type="ECO:0000313" key="12">
    <source>
        <dbReference type="Proteomes" id="UP000502823"/>
    </source>
</evidence>
<comment type="caution">
    <text evidence="11">The sequence shown here is derived from an EMBL/GenBank/DDBJ whole genome shotgun (WGS) entry which is preliminary data.</text>
</comment>
<evidence type="ECO:0000256" key="5">
    <source>
        <dbReference type="ARBA" id="ARBA00023159"/>
    </source>
</evidence>
<keyword evidence="5" id="KW-0010">Activator</keyword>